<reference evidence="3" key="1">
    <citation type="journal article" date="2020" name="bioRxiv">
        <title>Chromosome-level reference genome of the European wasp spider Argiope bruennichi: a resource for studies on range expansion and evolutionary adaptation.</title>
        <authorList>
            <person name="Sheffer M.M."/>
            <person name="Hoppe A."/>
            <person name="Krehenwinkel H."/>
            <person name="Uhl G."/>
            <person name="Kuss A.W."/>
            <person name="Jensen L."/>
            <person name="Jensen C."/>
            <person name="Gillespie R.G."/>
            <person name="Hoff K.J."/>
            <person name="Prost S."/>
        </authorList>
    </citation>
    <scope>NUCLEOTIDE SEQUENCE</scope>
</reference>
<dbReference type="InterPro" id="IPR000313">
    <property type="entry name" value="PWWP_dom"/>
</dbReference>
<dbReference type="SUPFAM" id="SSF63748">
    <property type="entry name" value="Tudor/PWWP/MBT"/>
    <property type="match status" value="1"/>
</dbReference>
<evidence type="ECO:0000259" key="2">
    <source>
        <dbReference type="PROSITE" id="PS50812"/>
    </source>
</evidence>
<feature type="domain" description="PWWP" evidence="2">
    <location>
        <begin position="67"/>
        <end position="114"/>
    </location>
</feature>
<evidence type="ECO:0000313" key="3">
    <source>
        <dbReference type="EMBL" id="KAF8785724.1"/>
    </source>
</evidence>
<feature type="region of interest" description="Disordered" evidence="1">
    <location>
        <begin position="90"/>
        <end position="114"/>
    </location>
</feature>
<dbReference type="AlphaFoldDB" id="A0A8T0F3G4"/>
<organism evidence="3 4">
    <name type="scientific">Argiope bruennichi</name>
    <name type="common">Wasp spider</name>
    <name type="synonym">Aranea bruennichi</name>
    <dbReference type="NCBI Taxonomy" id="94029"/>
    <lineage>
        <taxon>Eukaryota</taxon>
        <taxon>Metazoa</taxon>
        <taxon>Ecdysozoa</taxon>
        <taxon>Arthropoda</taxon>
        <taxon>Chelicerata</taxon>
        <taxon>Arachnida</taxon>
        <taxon>Araneae</taxon>
        <taxon>Araneomorphae</taxon>
        <taxon>Entelegynae</taxon>
        <taxon>Araneoidea</taxon>
        <taxon>Araneidae</taxon>
        <taxon>Argiope</taxon>
    </lineage>
</organism>
<accession>A0A8T0F3G4</accession>
<dbReference type="Gene3D" id="2.30.30.140">
    <property type="match status" value="1"/>
</dbReference>
<dbReference type="PROSITE" id="PS50812">
    <property type="entry name" value="PWWP"/>
    <property type="match status" value="1"/>
</dbReference>
<dbReference type="Proteomes" id="UP000807504">
    <property type="component" value="Unassembled WGS sequence"/>
</dbReference>
<gene>
    <name evidence="3" type="ORF">HNY73_011235</name>
</gene>
<feature type="compositionally biased region" description="Polar residues" evidence="1">
    <location>
        <begin position="92"/>
        <end position="102"/>
    </location>
</feature>
<dbReference type="Pfam" id="PF00855">
    <property type="entry name" value="PWWP"/>
    <property type="match status" value="1"/>
</dbReference>
<reference evidence="3" key="2">
    <citation type="submission" date="2020-06" db="EMBL/GenBank/DDBJ databases">
        <authorList>
            <person name="Sheffer M."/>
        </authorList>
    </citation>
    <scope>NUCLEOTIDE SEQUENCE</scope>
</reference>
<keyword evidence="4" id="KW-1185">Reference proteome</keyword>
<sequence>MPRGAVGGYFSPLPHLRCYKIECCLLETSSRADPSALWIFYSLFSTNDDDHIESSPVPSPTPLDYTPGSLVWAKLFGHPYWPAIIEADPDLENSTNKGSNQDIRPMGWRQRLKG</sequence>
<dbReference type="EMBL" id="JABXBU010000030">
    <property type="protein sequence ID" value="KAF8785724.1"/>
    <property type="molecule type" value="Genomic_DNA"/>
</dbReference>
<evidence type="ECO:0000313" key="4">
    <source>
        <dbReference type="Proteomes" id="UP000807504"/>
    </source>
</evidence>
<comment type="caution">
    <text evidence="3">The sequence shown here is derived from an EMBL/GenBank/DDBJ whole genome shotgun (WGS) entry which is preliminary data.</text>
</comment>
<evidence type="ECO:0000256" key="1">
    <source>
        <dbReference type="SAM" id="MobiDB-lite"/>
    </source>
</evidence>
<name>A0A8T0F3G4_ARGBR</name>
<protein>
    <submittedName>
        <fullName evidence="3">Zinc finger CW-type PWWP domain protein 1 like protein</fullName>
    </submittedName>
</protein>
<proteinExistence type="predicted"/>